<keyword evidence="2" id="KW-0472">Membrane</keyword>
<keyword evidence="5" id="KW-0808">Transferase</keyword>
<gene>
    <name evidence="5" type="ORF">UT78_C0001G0119</name>
</gene>
<dbReference type="Pfam" id="PF00905">
    <property type="entry name" value="Transpeptidase"/>
    <property type="match status" value="1"/>
</dbReference>
<dbReference type="GO" id="GO:0016740">
    <property type="term" value="F:transferase activity"/>
    <property type="evidence" value="ECO:0007669"/>
    <property type="project" value="UniProtKB-KW"/>
</dbReference>
<dbReference type="GO" id="GO:0005886">
    <property type="term" value="C:plasma membrane"/>
    <property type="evidence" value="ECO:0007669"/>
    <property type="project" value="TreeGrafter"/>
</dbReference>
<evidence type="ECO:0000313" key="6">
    <source>
        <dbReference type="Proteomes" id="UP000034301"/>
    </source>
</evidence>
<dbReference type="Pfam" id="PF03717">
    <property type="entry name" value="PBP_dimer"/>
    <property type="match status" value="1"/>
</dbReference>
<protein>
    <submittedName>
        <fullName evidence="5">Peptidoglycan glycosyltransferase</fullName>
    </submittedName>
</protein>
<dbReference type="SUPFAM" id="SSF56601">
    <property type="entry name" value="beta-lactamase/transpeptidase-like"/>
    <property type="match status" value="1"/>
</dbReference>
<feature type="domain" description="Penicillin-binding protein dimerisation" evidence="4">
    <location>
        <begin position="55"/>
        <end position="187"/>
    </location>
</feature>
<sequence>MKYSFLTRSRIILFCVVLFAGILLAKLFFVQVVQGKTYSEAADRQYATASSDIFERGNIYFERKDGQLVSAATQVSGFKMAINTAKIIDPEDTYEKLSKVTEIAHGDFIAKAEKENDPYEEILHHLSKEQADAISGLKLPGVNIFKEKWRFYPGGSLASHTLGFVGYKGDELGGRYGLERQYNDVLSRSANNPYVNFFAEVFSNIRKTLFENETFPGSIVTTIEPQVQGFLEKKLKEVKDKYQVDSIGGIIMNPQDGSIYALTVKPDFDPNNFSQVEEVSVFSNPLVENVLEFGSVVKPLVMASALNAGVVTPETTYNDKGSVIVEKKEIFNFDKKGRGPNTSMQEVLNQSLNTGMVFVEQRLGKENLRDYLLSFGINTKTEIDLPNETSGLVSGILKSPREIEYANAAFGQGIALTPVELVRALASLGNGGNLVVPHVVKEIKYDNGISKELTYRATPTKITKETSETITRMLVTVMDKAIKEGNAKLEHFSVAVKTGTAQVADNTTGGYYTDRHAHSFFGYFPAYDPEFIVFLYAINPKGVSYAATTWTDPFLDITKFLLNYYNVPPDR</sequence>
<dbReference type="Gene3D" id="3.30.450.330">
    <property type="match status" value="1"/>
</dbReference>
<dbReference type="InterPro" id="IPR012338">
    <property type="entry name" value="Beta-lactam/transpept-like"/>
</dbReference>
<accession>A0A0G0QUT1</accession>
<evidence type="ECO:0000259" key="4">
    <source>
        <dbReference type="Pfam" id="PF03717"/>
    </source>
</evidence>
<dbReference type="Gene3D" id="3.40.710.10">
    <property type="entry name" value="DD-peptidase/beta-lactamase superfamily"/>
    <property type="match status" value="1"/>
</dbReference>
<dbReference type="PANTHER" id="PTHR30627">
    <property type="entry name" value="PEPTIDOGLYCAN D,D-TRANSPEPTIDASE"/>
    <property type="match status" value="1"/>
</dbReference>
<dbReference type="InterPro" id="IPR005311">
    <property type="entry name" value="PBP_dimer"/>
</dbReference>
<dbReference type="Gene3D" id="3.90.1310.10">
    <property type="entry name" value="Penicillin-binding protein 2a (Domain 2)"/>
    <property type="match status" value="1"/>
</dbReference>
<dbReference type="InterPro" id="IPR036138">
    <property type="entry name" value="PBP_dimer_sf"/>
</dbReference>
<dbReference type="InterPro" id="IPR001460">
    <property type="entry name" value="PCN-bd_Tpept"/>
</dbReference>
<comment type="caution">
    <text evidence="5">The sequence shown here is derived from an EMBL/GenBank/DDBJ whole genome shotgun (WGS) entry which is preliminary data.</text>
</comment>
<dbReference type="AlphaFoldDB" id="A0A0G0QUT1"/>
<reference evidence="5 6" key="1">
    <citation type="journal article" date="2015" name="Nature">
        <title>rRNA introns, odd ribosomes, and small enigmatic genomes across a large radiation of phyla.</title>
        <authorList>
            <person name="Brown C.T."/>
            <person name="Hug L.A."/>
            <person name="Thomas B.C."/>
            <person name="Sharon I."/>
            <person name="Castelle C.J."/>
            <person name="Singh A."/>
            <person name="Wilkins M.J."/>
            <person name="Williams K.H."/>
            <person name="Banfield J.F."/>
        </authorList>
    </citation>
    <scope>NUCLEOTIDE SEQUENCE [LARGE SCALE GENOMIC DNA]</scope>
</reference>
<evidence type="ECO:0000256" key="1">
    <source>
        <dbReference type="ARBA" id="ARBA00004370"/>
    </source>
</evidence>
<dbReference type="GO" id="GO:0008658">
    <property type="term" value="F:penicillin binding"/>
    <property type="evidence" value="ECO:0007669"/>
    <property type="project" value="InterPro"/>
</dbReference>
<dbReference type="SUPFAM" id="SSF56519">
    <property type="entry name" value="Penicillin binding protein dimerisation domain"/>
    <property type="match status" value="1"/>
</dbReference>
<dbReference type="GO" id="GO:0071555">
    <property type="term" value="P:cell wall organization"/>
    <property type="evidence" value="ECO:0007669"/>
    <property type="project" value="TreeGrafter"/>
</dbReference>
<evidence type="ECO:0000313" key="5">
    <source>
        <dbReference type="EMBL" id="KKR43933.1"/>
    </source>
</evidence>
<organism evidence="5 6">
    <name type="scientific">Candidatus Nomurabacteria bacterium GW2011_GWF2_40_12</name>
    <dbReference type="NCBI Taxonomy" id="1618776"/>
    <lineage>
        <taxon>Bacteria</taxon>
        <taxon>Candidatus Nomuraibacteriota</taxon>
    </lineage>
</organism>
<dbReference type="InterPro" id="IPR050515">
    <property type="entry name" value="Beta-lactam/transpept"/>
</dbReference>
<dbReference type="PANTHER" id="PTHR30627:SF1">
    <property type="entry name" value="PEPTIDOGLYCAN D,D-TRANSPEPTIDASE FTSI"/>
    <property type="match status" value="1"/>
</dbReference>
<dbReference type="Proteomes" id="UP000034301">
    <property type="component" value="Unassembled WGS sequence"/>
</dbReference>
<dbReference type="EMBL" id="LBYC01000001">
    <property type="protein sequence ID" value="KKR43933.1"/>
    <property type="molecule type" value="Genomic_DNA"/>
</dbReference>
<evidence type="ECO:0000256" key="2">
    <source>
        <dbReference type="ARBA" id="ARBA00023136"/>
    </source>
</evidence>
<evidence type="ECO:0000259" key="3">
    <source>
        <dbReference type="Pfam" id="PF00905"/>
    </source>
</evidence>
<feature type="domain" description="Penicillin-binding protein transpeptidase" evidence="3">
    <location>
        <begin position="250"/>
        <end position="541"/>
    </location>
</feature>
<proteinExistence type="predicted"/>
<name>A0A0G0QUT1_9BACT</name>
<comment type="subcellular location">
    <subcellularLocation>
        <location evidence="1">Membrane</location>
    </subcellularLocation>
</comment>